<evidence type="ECO:0000256" key="5">
    <source>
        <dbReference type="SAM" id="MobiDB-lite"/>
    </source>
</evidence>
<dbReference type="PROSITE" id="PS50293">
    <property type="entry name" value="TPR_REGION"/>
    <property type="match status" value="2"/>
</dbReference>
<dbReference type="GO" id="GO:0072380">
    <property type="term" value="C:TRC complex"/>
    <property type="evidence" value="ECO:0007669"/>
    <property type="project" value="TreeGrafter"/>
</dbReference>
<dbReference type="SMART" id="SM00028">
    <property type="entry name" value="TPR"/>
    <property type="match status" value="3"/>
</dbReference>
<feature type="region of interest" description="Disordered" evidence="5">
    <location>
        <begin position="67"/>
        <end position="96"/>
    </location>
</feature>
<dbReference type="Pfam" id="PF00515">
    <property type="entry name" value="TPR_1"/>
    <property type="match status" value="1"/>
</dbReference>
<name>A0AAN8P6E0_POLSC</name>
<dbReference type="Proteomes" id="UP001372834">
    <property type="component" value="Unassembled WGS sequence"/>
</dbReference>
<feature type="repeat" description="TPR" evidence="4">
    <location>
        <begin position="159"/>
        <end position="192"/>
    </location>
</feature>
<dbReference type="EMBL" id="JAWJWF010000003">
    <property type="protein sequence ID" value="KAK6635184.1"/>
    <property type="molecule type" value="Genomic_DNA"/>
</dbReference>
<dbReference type="InterPro" id="IPR011990">
    <property type="entry name" value="TPR-like_helical_dom_sf"/>
</dbReference>
<comment type="similarity">
    <text evidence="1">Belongs to the SGT family.</text>
</comment>
<dbReference type="Pfam" id="PF13414">
    <property type="entry name" value="TPR_11"/>
    <property type="match status" value="1"/>
</dbReference>
<evidence type="ECO:0000259" key="6">
    <source>
        <dbReference type="Pfam" id="PF16546"/>
    </source>
</evidence>
<feature type="repeat" description="TPR" evidence="4">
    <location>
        <begin position="91"/>
        <end position="124"/>
    </location>
</feature>
<keyword evidence="3 4" id="KW-0802">TPR repeat</keyword>
<dbReference type="Pfam" id="PF16546">
    <property type="entry name" value="SGTA_dimer"/>
    <property type="match status" value="1"/>
</dbReference>
<keyword evidence="9" id="KW-1185">Reference proteome</keyword>
<proteinExistence type="inferred from homology"/>
<evidence type="ECO:0000256" key="2">
    <source>
        <dbReference type="ARBA" id="ARBA00022737"/>
    </source>
</evidence>
<evidence type="ECO:0000256" key="3">
    <source>
        <dbReference type="ARBA" id="ARBA00022803"/>
    </source>
</evidence>
<feature type="compositionally biased region" description="Basic and acidic residues" evidence="5">
    <location>
        <begin position="86"/>
        <end position="95"/>
    </location>
</feature>
<evidence type="ECO:0000313" key="10">
    <source>
        <dbReference type="Proteomes" id="UP001372834"/>
    </source>
</evidence>
<reference evidence="8 10" key="1">
    <citation type="submission" date="2023-10" db="EMBL/GenBank/DDBJ databases">
        <title>Genomes of two closely related lineages of the louse Polyplax serrata with different host specificities.</title>
        <authorList>
            <person name="Martinu J."/>
            <person name="Tarabai H."/>
            <person name="Stefka J."/>
            <person name="Hypsa V."/>
        </authorList>
    </citation>
    <scope>NUCLEOTIDE SEQUENCE [LARGE SCALE GENOMIC DNA]</scope>
    <source>
        <strain evidence="7">98ZLc_SE</strain>
        <strain evidence="8">HR10_N</strain>
    </source>
</reference>
<dbReference type="PANTHER" id="PTHR45831:SF2">
    <property type="entry name" value="LD24721P"/>
    <property type="match status" value="1"/>
</dbReference>
<protein>
    <recommendedName>
        <fullName evidence="6">SGTA homodimerisation domain-containing protein</fullName>
    </recommendedName>
</protein>
<dbReference type="PANTHER" id="PTHR45831">
    <property type="entry name" value="LD24721P"/>
    <property type="match status" value="1"/>
</dbReference>
<evidence type="ECO:0000256" key="1">
    <source>
        <dbReference type="ARBA" id="ARBA00008175"/>
    </source>
</evidence>
<evidence type="ECO:0000256" key="4">
    <source>
        <dbReference type="PROSITE-ProRule" id="PRU00339"/>
    </source>
</evidence>
<feature type="domain" description="SGTA homodimerisation" evidence="6">
    <location>
        <begin position="4"/>
        <end position="49"/>
    </location>
</feature>
<sequence>MSDNKKVVYSIIRFLKDELTSLSPEACESIEVAIQCLENAYEIPSDHPSLETATPLTRLFAGQVSESSTTPASSSSFVPTKTATAAEKEEAEQLKTEGNNLVKAEKFEEAIQCYTKAIELDPNNPVYYCNRAAAYSRLNNHLATIDDCKAALKIEPTYSKAYGRLGFAYTSLNMFQEATQSYQKALELEPGNQNYINNLELNEGLRNMSEGSVNGVPRVPNLQNFNLNAFFRNPSIMSVASQMMSDPAVQNMMSTAMSENWHEGGSEMETLLQVGHRVAEHVQNTNPELVEQLLQQMNSAVTNVMNNQPKPN</sequence>
<keyword evidence="2" id="KW-0677">Repeat</keyword>
<comment type="caution">
    <text evidence="8">The sequence shown here is derived from an EMBL/GenBank/DDBJ whole genome shotgun (WGS) entry which is preliminary data.</text>
</comment>
<dbReference type="GO" id="GO:0060090">
    <property type="term" value="F:molecular adaptor activity"/>
    <property type="evidence" value="ECO:0007669"/>
    <property type="project" value="TreeGrafter"/>
</dbReference>
<dbReference type="PROSITE" id="PS50005">
    <property type="entry name" value="TPR"/>
    <property type="match status" value="2"/>
</dbReference>
<dbReference type="GO" id="GO:0006620">
    <property type="term" value="P:post-translational protein targeting to endoplasmic reticulum membrane"/>
    <property type="evidence" value="ECO:0007669"/>
    <property type="project" value="TreeGrafter"/>
</dbReference>
<gene>
    <name evidence="8" type="ORF">RUM43_007943</name>
    <name evidence="7" type="ORF">RUM44_000435</name>
</gene>
<dbReference type="Gene3D" id="1.20.5.420">
    <property type="entry name" value="Immunoglobulin FC, subunit C"/>
    <property type="match status" value="1"/>
</dbReference>
<dbReference type="InterPro" id="IPR047150">
    <property type="entry name" value="SGT"/>
</dbReference>
<dbReference type="InterPro" id="IPR019734">
    <property type="entry name" value="TPR_rpt"/>
</dbReference>
<dbReference type="GO" id="GO:0016020">
    <property type="term" value="C:membrane"/>
    <property type="evidence" value="ECO:0007669"/>
    <property type="project" value="TreeGrafter"/>
</dbReference>
<dbReference type="Proteomes" id="UP001359485">
    <property type="component" value="Unassembled WGS sequence"/>
</dbReference>
<evidence type="ECO:0000313" key="9">
    <source>
        <dbReference type="Proteomes" id="UP001359485"/>
    </source>
</evidence>
<dbReference type="AlphaFoldDB" id="A0AAN8P6E0"/>
<organism evidence="8 10">
    <name type="scientific">Polyplax serrata</name>
    <name type="common">Common mouse louse</name>
    <dbReference type="NCBI Taxonomy" id="468196"/>
    <lineage>
        <taxon>Eukaryota</taxon>
        <taxon>Metazoa</taxon>
        <taxon>Ecdysozoa</taxon>
        <taxon>Arthropoda</taxon>
        <taxon>Hexapoda</taxon>
        <taxon>Insecta</taxon>
        <taxon>Pterygota</taxon>
        <taxon>Neoptera</taxon>
        <taxon>Paraneoptera</taxon>
        <taxon>Psocodea</taxon>
        <taxon>Troctomorpha</taxon>
        <taxon>Phthiraptera</taxon>
        <taxon>Anoplura</taxon>
        <taxon>Polyplacidae</taxon>
        <taxon>Polyplax</taxon>
    </lineage>
</organism>
<dbReference type="EMBL" id="JAWJWE010000003">
    <property type="protein sequence ID" value="KAK6639670.1"/>
    <property type="molecule type" value="Genomic_DNA"/>
</dbReference>
<dbReference type="Gene3D" id="1.25.40.10">
    <property type="entry name" value="Tetratricopeptide repeat domain"/>
    <property type="match status" value="1"/>
</dbReference>
<dbReference type="SUPFAM" id="SSF48452">
    <property type="entry name" value="TPR-like"/>
    <property type="match status" value="1"/>
</dbReference>
<feature type="compositionally biased region" description="Low complexity" evidence="5">
    <location>
        <begin position="67"/>
        <end position="85"/>
    </location>
</feature>
<evidence type="ECO:0000313" key="7">
    <source>
        <dbReference type="EMBL" id="KAK6635184.1"/>
    </source>
</evidence>
<evidence type="ECO:0000313" key="8">
    <source>
        <dbReference type="EMBL" id="KAK6639670.1"/>
    </source>
</evidence>
<accession>A0AAN8P6E0</accession>
<dbReference type="InterPro" id="IPR032374">
    <property type="entry name" value="SGTA_dimer"/>
</dbReference>